<protein>
    <submittedName>
        <fullName evidence="1">Uncharacterized protein</fullName>
    </submittedName>
</protein>
<evidence type="ECO:0000313" key="1">
    <source>
        <dbReference type="EMBL" id="NEU70491.1"/>
    </source>
</evidence>
<dbReference type="Proteomes" id="UP000477386">
    <property type="component" value="Unassembled WGS sequence"/>
</dbReference>
<keyword evidence="2" id="KW-1185">Reference proteome</keyword>
<evidence type="ECO:0000313" key="2">
    <source>
        <dbReference type="Proteomes" id="UP000477386"/>
    </source>
</evidence>
<sequence>MAANQYSTNLHIDTNSLRAVRPTDKAILILFGYGHVPDVKPLFASNPASR</sequence>
<dbReference type="EMBL" id="JAAGNZ010000005">
    <property type="protein sequence ID" value="NEU70491.1"/>
    <property type="molecule type" value="Genomic_DNA"/>
</dbReference>
<gene>
    <name evidence="1" type="ORF">GK091_26735</name>
</gene>
<name>A0A6M0ISL8_9BACT</name>
<accession>A0A6M0ISL8</accession>
<reference evidence="1 2" key="1">
    <citation type="submission" date="2020-02" db="EMBL/GenBank/DDBJ databases">
        <title>Draft genome sequence of two Spirosoma agri KCTC 52727 and Spirosoma terrae KCTC 52035.</title>
        <authorList>
            <person name="Rojas J."/>
            <person name="Ambika Manirajan B."/>
            <person name="Ratering S."/>
            <person name="Suarez C."/>
            <person name="Schnell S."/>
        </authorList>
    </citation>
    <scope>NUCLEOTIDE SEQUENCE [LARGE SCALE GENOMIC DNA]</scope>
    <source>
        <strain evidence="1 2">KCTC 52727</strain>
    </source>
</reference>
<proteinExistence type="predicted"/>
<organism evidence="1 2">
    <name type="scientific">Spirosoma agri</name>
    <dbReference type="NCBI Taxonomy" id="1987381"/>
    <lineage>
        <taxon>Bacteria</taxon>
        <taxon>Pseudomonadati</taxon>
        <taxon>Bacteroidota</taxon>
        <taxon>Cytophagia</taxon>
        <taxon>Cytophagales</taxon>
        <taxon>Cytophagaceae</taxon>
        <taxon>Spirosoma</taxon>
    </lineage>
</organism>
<dbReference type="RefSeq" id="WP_164043801.1">
    <property type="nucleotide sequence ID" value="NZ_JAAGNZ010000005.1"/>
</dbReference>
<dbReference type="AlphaFoldDB" id="A0A6M0ISL8"/>
<comment type="caution">
    <text evidence="1">The sequence shown here is derived from an EMBL/GenBank/DDBJ whole genome shotgun (WGS) entry which is preliminary data.</text>
</comment>